<dbReference type="GO" id="GO:0003700">
    <property type="term" value="F:DNA-binding transcription factor activity"/>
    <property type="evidence" value="ECO:0007669"/>
    <property type="project" value="InterPro"/>
</dbReference>
<evidence type="ECO:0000256" key="1">
    <source>
        <dbReference type="ARBA" id="ARBA00023015"/>
    </source>
</evidence>
<organism evidence="5">
    <name type="scientific">Coralloluteibacterium stylophorae</name>
    <dbReference type="NCBI Taxonomy" id="1776034"/>
    <lineage>
        <taxon>Bacteria</taxon>
        <taxon>Pseudomonadati</taxon>
        <taxon>Pseudomonadota</taxon>
        <taxon>Gammaproteobacteria</taxon>
        <taxon>Lysobacterales</taxon>
        <taxon>Lysobacteraceae</taxon>
        <taxon>Coralloluteibacterium</taxon>
    </lineage>
</organism>
<dbReference type="SUPFAM" id="SSF46689">
    <property type="entry name" value="Homeodomain-like"/>
    <property type="match status" value="1"/>
</dbReference>
<evidence type="ECO:0000256" key="2">
    <source>
        <dbReference type="ARBA" id="ARBA00023125"/>
    </source>
</evidence>
<dbReference type="Pfam" id="PF12833">
    <property type="entry name" value="HTH_18"/>
    <property type="match status" value="1"/>
</dbReference>
<feature type="domain" description="HTH araC/xylS-type" evidence="4">
    <location>
        <begin position="228"/>
        <end position="328"/>
    </location>
</feature>
<gene>
    <name evidence="6" type="ORF">KB893_011655</name>
    <name evidence="5" type="ORF">KB893_12405</name>
</gene>
<evidence type="ECO:0000256" key="3">
    <source>
        <dbReference type="ARBA" id="ARBA00023163"/>
    </source>
</evidence>
<dbReference type="InterPro" id="IPR018060">
    <property type="entry name" value="HTH_AraC"/>
</dbReference>
<sequence>MIDTAFPRARSIAAPYVFNELSTDLVPWRERYDFWRDHVRTNFNWDLHRGRDQYGTFHARFRHCVGEASSFVDMSCGECAVSRSPEAGDELRLILMSAGQARLERRGQGGTDTVTAGSLYLLDPGAVARATWSAHHDLCLKLPRRAVTEALGADPFRHGAPVCMLPNSGVAPFLTSQMRMLASHGAGMSVDDCADVLENTTRLALMLLRRHLKPDASESVDAQDGLLAAAKRYIELNHRRHDLTPDVLADVIGCSRRQLYRIFAREEITIAGYLREVRLQRCRADLETGSRERRVGAVAYAHGFADLPAFSKLFKRRFGVSPSDVPSTTGASAA</sequence>
<dbReference type="PANTHER" id="PTHR46796:SF6">
    <property type="entry name" value="ARAC SUBFAMILY"/>
    <property type="match status" value="1"/>
</dbReference>
<evidence type="ECO:0000313" key="6">
    <source>
        <dbReference type="EMBL" id="MBS7457785.1"/>
    </source>
</evidence>
<evidence type="ECO:0000313" key="7">
    <source>
        <dbReference type="Proteomes" id="UP000675747"/>
    </source>
</evidence>
<comment type="caution">
    <text evidence="5">The sequence shown here is derived from an EMBL/GenBank/DDBJ whole genome shotgun (WGS) entry which is preliminary data.</text>
</comment>
<dbReference type="EMBL" id="JAGQFT020000007">
    <property type="protein sequence ID" value="MBS7457785.1"/>
    <property type="molecule type" value="Genomic_DNA"/>
</dbReference>
<evidence type="ECO:0000259" key="4">
    <source>
        <dbReference type="PROSITE" id="PS01124"/>
    </source>
</evidence>
<dbReference type="SMART" id="SM00342">
    <property type="entry name" value="HTH_ARAC"/>
    <property type="match status" value="1"/>
</dbReference>
<reference evidence="5" key="2">
    <citation type="submission" date="2021-04" db="EMBL/GenBank/DDBJ databases">
        <authorList>
            <person name="Karlyshev A.V."/>
        </authorList>
    </citation>
    <scope>NUCLEOTIDE SEQUENCE</scope>
    <source>
        <strain evidence="5">LMG 29479</strain>
    </source>
</reference>
<dbReference type="PROSITE" id="PS01124">
    <property type="entry name" value="HTH_ARAC_FAMILY_2"/>
    <property type="match status" value="1"/>
</dbReference>
<dbReference type="Proteomes" id="UP000675747">
    <property type="component" value="Unassembled WGS sequence"/>
</dbReference>
<name>A0A8J7VU69_9GAMM</name>
<dbReference type="InterPro" id="IPR009057">
    <property type="entry name" value="Homeodomain-like_sf"/>
</dbReference>
<dbReference type="InterPro" id="IPR050204">
    <property type="entry name" value="AraC_XylS_family_regulators"/>
</dbReference>
<keyword evidence="2" id="KW-0238">DNA-binding</keyword>
<dbReference type="InterPro" id="IPR035418">
    <property type="entry name" value="AraC-bd_2"/>
</dbReference>
<reference evidence="6 7" key="1">
    <citation type="journal article" date="2021" name="Microbiol. Resour. Announc.">
        <title>Draft Genome Sequence of Coralloluteibacterium stylophorae LMG 29479T.</title>
        <authorList>
            <person name="Karlyshev A.V."/>
            <person name="Kudryashova E.B."/>
            <person name="Ariskina E.V."/>
            <person name="Conroy A.P."/>
            <person name="Abidueva E.Y."/>
        </authorList>
    </citation>
    <scope>NUCLEOTIDE SEQUENCE [LARGE SCALE GENOMIC DNA]</scope>
    <source>
        <strain evidence="6 7">LMG 29479</strain>
    </source>
</reference>
<dbReference type="Pfam" id="PF14525">
    <property type="entry name" value="AraC_binding_2"/>
    <property type="match status" value="1"/>
</dbReference>
<proteinExistence type="predicted"/>
<dbReference type="PANTHER" id="PTHR46796">
    <property type="entry name" value="HTH-TYPE TRANSCRIPTIONAL ACTIVATOR RHAS-RELATED"/>
    <property type="match status" value="1"/>
</dbReference>
<evidence type="ECO:0000313" key="5">
    <source>
        <dbReference type="EMBL" id="MBR0563307.1"/>
    </source>
</evidence>
<accession>A0A8J7VU69</accession>
<keyword evidence="1" id="KW-0805">Transcription regulation</keyword>
<dbReference type="AlphaFoldDB" id="A0A8J7VU69"/>
<dbReference type="EMBL" id="JAGQFT010000118">
    <property type="protein sequence ID" value="MBR0563307.1"/>
    <property type="molecule type" value="Genomic_DNA"/>
</dbReference>
<dbReference type="Gene3D" id="1.10.10.60">
    <property type="entry name" value="Homeodomain-like"/>
    <property type="match status" value="1"/>
</dbReference>
<keyword evidence="7" id="KW-1185">Reference proteome</keyword>
<dbReference type="RefSeq" id="WP_211927223.1">
    <property type="nucleotide sequence ID" value="NZ_JAGQFT020000007.1"/>
</dbReference>
<keyword evidence="3" id="KW-0804">Transcription</keyword>
<protein>
    <submittedName>
        <fullName evidence="5">Helix-turn-helix domain-containing protein</fullName>
    </submittedName>
</protein>
<dbReference type="GO" id="GO:0043565">
    <property type="term" value="F:sequence-specific DNA binding"/>
    <property type="evidence" value="ECO:0007669"/>
    <property type="project" value="InterPro"/>
</dbReference>